<reference evidence="2" key="2">
    <citation type="submission" date="2022-01" db="EMBL/GenBank/DDBJ databases">
        <authorList>
            <person name="Yamashiro T."/>
            <person name="Shiraishi A."/>
            <person name="Satake H."/>
            <person name="Nakayama K."/>
        </authorList>
    </citation>
    <scope>NUCLEOTIDE SEQUENCE</scope>
</reference>
<protein>
    <submittedName>
        <fullName evidence="2">Uncharacterized protein</fullName>
    </submittedName>
</protein>
<sequence length="234" mass="26501">MITTSSRTGSNKPSGLILPLIVPVERKDIMRISAQKQTTGPQESILRDKLAFIHIRISTLETTLEDIQISSESSRSKTTFQLHILVRLKSTNLPTTTSTSSNTTRANQDNTLRINRGTRYDIQRTINVDQSRENVARKCQKLKRAKDATYHKEKMLLRNGKHIILTIGTDSRGSLQNAAINLEHIFDMSTNGDQADHDDDDLARERNLLASLIEKLKCETEDNKNRNKFLESSN</sequence>
<name>A0ABQ5AD95_9ASTR</name>
<evidence type="ECO:0000256" key="1">
    <source>
        <dbReference type="SAM" id="Coils"/>
    </source>
</evidence>
<comment type="caution">
    <text evidence="2">The sequence shown here is derived from an EMBL/GenBank/DDBJ whole genome shotgun (WGS) entry which is preliminary data.</text>
</comment>
<keyword evidence="1" id="KW-0175">Coiled coil</keyword>
<organism evidence="2 3">
    <name type="scientific">Tanacetum coccineum</name>
    <dbReference type="NCBI Taxonomy" id="301880"/>
    <lineage>
        <taxon>Eukaryota</taxon>
        <taxon>Viridiplantae</taxon>
        <taxon>Streptophyta</taxon>
        <taxon>Embryophyta</taxon>
        <taxon>Tracheophyta</taxon>
        <taxon>Spermatophyta</taxon>
        <taxon>Magnoliopsida</taxon>
        <taxon>eudicotyledons</taxon>
        <taxon>Gunneridae</taxon>
        <taxon>Pentapetalae</taxon>
        <taxon>asterids</taxon>
        <taxon>campanulids</taxon>
        <taxon>Asterales</taxon>
        <taxon>Asteraceae</taxon>
        <taxon>Asteroideae</taxon>
        <taxon>Anthemideae</taxon>
        <taxon>Anthemidinae</taxon>
        <taxon>Tanacetum</taxon>
    </lineage>
</organism>
<dbReference type="EMBL" id="BQNB010012101">
    <property type="protein sequence ID" value="GJS99202.1"/>
    <property type="molecule type" value="Genomic_DNA"/>
</dbReference>
<gene>
    <name evidence="2" type="ORF">Tco_0820372</name>
</gene>
<reference evidence="2" key="1">
    <citation type="journal article" date="2022" name="Int. J. Mol. Sci.">
        <title>Draft Genome of Tanacetum Coccineum: Genomic Comparison of Closely Related Tanacetum-Family Plants.</title>
        <authorList>
            <person name="Yamashiro T."/>
            <person name="Shiraishi A."/>
            <person name="Nakayama K."/>
            <person name="Satake H."/>
        </authorList>
    </citation>
    <scope>NUCLEOTIDE SEQUENCE</scope>
</reference>
<evidence type="ECO:0000313" key="2">
    <source>
        <dbReference type="EMBL" id="GJS99202.1"/>
    </source>
</evidence>
<keyword evidence="3" id="KW-1185">Reference proteome</keyword>
<accession>A0ABQ5AD95</accession>
<feature type="coiled-coil region" evidence="1">
    <location>
        <begin position="202"/>
        <end position="233"/>
    </location>
</feature>
<evidence type="ECO:0000313" key="3">
    <source>
        <dbReference type="Proteomes" id="UP001151760"/>
    </source>
</evidence>
<dbReference type="Proteomes" id="UP001151760">
    <property type="component" value="Unassembled WGS sequence"/>
</dbReference>
<proteinExistence type="predicted"/>